<organism evidence="4 5">
    <name type="scientific">Dendryphion nanum</name>
    <dbReference type="NCBI Taxonomy" id="256645"/>
    <lineage>
        <taxon>Eukaryota</taxon>
        <taxon>Fungi</taxon>
        <taxon>Dikarya</taxon>
        <taxon>Ascomycota</taxon>
        <taxon>Pezizomycotina</taxon>
        <taxon>Dothideomycetes</taxon>
        <taxon>Pleosporomycetidae</taxon>
        <taxon>Pleosporales</taxon>
        <taxon>Torulaceae</taxon>
        <taxon>Dendryphion</taxon>
    </lineage>
</organism>
<keyword evidence="1" id="KW-0539">Nucleus</keyword>
<dbReference type="InterPro" id="IPR007219">
    <property type="entry name" value="XnlR_reg_dom"/>
</dbReference>
<dbReference type="GO" id="GO:0003677">
    <property type="term" value="F:DNA binding"/>
    <property type="evidence" value="ECO:0007669"/>
    <property type="project" value="InterPro"/>
</dbReference>
<dbReference type="CDD" id="cd12148">
    <property type="entry name" value="fungal_TF_MHR"/>
    <property type="match status" value="1"/>
</dbReference>
<feature type="compositionally biased region" description="Polar residues" evidence="2">
    <location>
        <begin position="74"/>
        <end position="85"/>
    </location>
</feature>
<feature type="region of interest" description="Disordered" evidence="2">
    <location>
        <begin position="333"/>
        <end position="389"/>
    </location>
</feature>
<accession>A0A9P9IM47</accession>
<evidence type="ECO:0000259" key="3">
    <source>
        <dbReference type="SMART" id="SM00906"/>
    </source>
</evidence>
<name>A0A9P9IM47_9PLEO</name>
<protein>
    <submittedName>
        <fullName evidence="4">Fungal-specific transcription factor domain-containing protein</fullName>
    </submittedName>
</protein>
<dbReference type="PANTHER" id="PTHR46910">
    <property type="entry name" value="TRANSCRIPTION FACTOR PDR1"/>
    <property type="match status" value="1"/>
</dbReference>
<feature type="compositionally biased region" description="Low complexity" evidence="2">
    <location>
        <begin position="86"/>
        <end position="98"/>
    </location>
</feature>
<keyword evidence="5" id="KW-1185">Reference proteome</keyword>
<dbReference type="SMART" id="SM00906">
    <property type="entry name" value="Fungal_trans"/>
    <property type="match status" value="1"/>
</dbReference>
<dbReference type="GO" id="GO:0003700">
    <property type="term" value="F:DNA-binding transcription factor activity"/>
    <property type="evidence" value="ECO:0007669"/>
    <property type="project" value="InterPro"/>
</dbReference>
<dbReference type="GO" id="GO:0008270">
    <property type="term" value="F:zinc ion binding"/>
    <property type="evidence" value="ECO:0007669"/>
    <property type="project" value="InterPro"/>
</dbReference>
<evidence type="ECO:0000313" key="5">
    <source>
        <dbReference type="Proteomes" id="UP000700596"/>
    </source>
</evidence>
<dbReference type="OrthoDB" id="3266505at2759"/>
<feature type="compositionally biased region" description="Polar residues" evidence="2">
    <location>
        <begin position="334"/>
        <end position="352"/>
    </location>
</feature>
<feature type="domain" description="Xylanolytic transcriptional activator regulatory" evidence="3">
    <location>
        <begin position="230"/>
        <end position="304"/>
    </location>
</feature>
<feature type="compositionally biased region" description="Basic and acidic residues" evidence="2">
    <location>
        <begin position="371"/>
        <end position="382"/>
    </location>
</feature>
<comment type="caution">
    <text evidence="4">The sequence shown here is derived from an EMBL/GenBank/DDBJ whole genome shotgun (WGS) entry which is preliminary data.</text>
</comment>
<feature type="region of interest" description="Disordered" evidence="2">
    <location>
        <begin position="74"/>
        <end position="100"/>
    </location>
</feature>
<gene>
    <name evidence="4" type="ORF">B0J11DRAFT_550911</name>
</gene>
<dbReference type="InterPro" id="IPR050987">
    <property type="entry name" value="AtrR-like"/>
</dbReference>
<dbReference type="AlphaFoldDB" id="A0A9P9IM47"/>
<dbReference type="Proteomes" id="UP000700596">
    <property type="component" value="Unassembled WGS sequence"/>
</dbReference>
<dbReference type="GO" id="GO:0006351">
    <property type="term" value="P:DNA-templated transcription"/>
    <property type="evidence" value="ECO:0007669"/>
    <property type="project" value="InterPro"/>
</dbReference>
<dbReference type="Pfam" id="PF04082">
    <property type="entry name" value="Fungal_trans"/>
    <property type="match status" value="1"/>
</dbReference>
<evidence type="ECO:0000256" key="1">
    <source>
        <dbReference type="ARBA" id="ARBA00023242"/>
    </source>
</evidence>
<sequence length="604" mass="66918">MHIHNEIGTLRAHPNGESVFVGSSSGVFFINTVRRAFAQAAANSRRNQISRNEGDASSTFANLPSPEDCIIGTETRSSQLSSNGRTMTTESTETTQNTDASWTRSALNDFGELPTHAIAKELLVTYFQTWHPLFPFLHGPTCLKDIEEIYVTGGGKKPKSLSTAIIFQCLFNIAKLDTPDLILSEKPQGHSVEQLMLALGAVSLRSDLASLQALLAAQLYLVAIMDFRSASTVGGMVIRSMFKSGLHRCPVRYTNLKTDDRDIRKRIFWSAYCLDRYVCQTLGHPLGYQDSDFDVCEPGELDLHEPVPTSNKADLGTSPEETVLHLPANHPSRTHISLHQDQSSPEAGQTGSHFRHNNQERGPAAGSVTADVEHVSRQRRDNQTAQPQFVKCSQLTGRMMELFHKSIHARSADRQHVLFLKADIDAWGNDLPSYPCHSETDSTDLTSLNRDVFLRVAQQQLLLLVNRPSLSLNPASAEFNHAAQICIGAARSIIRLLESHLNSGGSIFWPGSMNAVWMGGLVMAFTCQLKLQQVSRSVCDIISSLKVLKVMKKRWRMAQNCEAVLEMLLDSIQNPEPPIIGTPALSPWKTATKVRCLRRELRGK</sequence>
<dbReference type="EMBL" id="JAGMWT010000008">
    <property type="protein sequence ID" value="KAH7124175.1"/>
    <property type="molecule type" value="Genomic_DNA"/>
</dbReference>
<dbReference type="PANTHER" id="PTHR46910:SF9">
    <property type="entry name" value="MISCELLANEOUS ZN(II)2CYS6 TRANSCRIPTION FACTOR (EUROFUNG)"/>
    <property type="match status" value="1"/>
</dbReference>
<reference evidence="4" key="1">
    <citation type="journal article" date="2021" name="Nat. Commun.">
        <title>Genetic determinants of endophytism in the Arabidopsis root mycobiome.</title>
        <authorList>
            <person name="Mesny F."/>
            <person name="Miyauchi S."/>
            <person name="Thiergart T."/>
            <person name="Pickel B."/>
            <person name="Atanasova L."/>
            <person name="Karlsson M."/>
            <person name="Huettel B."/>
            <person name="Barry K.W."/>
            <person name="Haridas S."/>
            <person name="Chen C."/>
            <person name="Bauer D."/>
            <person name="Andreopoulos W."/>
            <person name="Pangilinan J."/>
            <person name="LaButti K."/>
            <person name="Riley R."/>
            <person name="Lipzen A."/>
            <person name="Clum A."/>
            <person name="Drula E."/>
            <person name="Henrissat B."/>
            <person name="Kohler A."/>
            <person name="Grigoriev I.V."/>
            <person name="Martin F.M."/>
            <person name="Hacquard S."/>
        </authorList>
    </citation>
    <scope>NUCLEOTIDE SEQUENCE</scope>
    <source>
        <strain evidence="4">MPI-CAGE-CH-0243</strain>
    </source>
</reference>
<evidence type="ECO:0000256" key="2">
    <source>
        <dbReference type="SAM" id="MobiDB-lite"/>
    </source>
</evidence>
<evidence type="ECO:0000313" key="4">
    <source>
        <dbReference type="EMBL" id="KAH7124175.1"/>
    </source>
</evidence>
<proteinExistence type="predicted"/>